<evidence type="ECO:0000313" key="3">
    <source>
        <dbReference type="EMBL" id="CRG89103.1"/>
    </source>
</evidence>
<evidence type="ECO:0000256" key="1">
    <source>
        <dbReference type="SAM" id="Phobius"/>
    </source>
</evidence>
<feature type="transmembrane region" description="Helical" evidence="1">
    <location>
        <begin position="186"/>
        <end position="209"/>
    </location>
</feature>
<dbReference type="EMBL" id="CVMT01000005">
    <property type="protein sequence ID" value="CRG89103.1"/>
    <property type="molecule type" value="Genomic_DNA"/>
</dbReference>
<accession>A0A0U1M0P3</accession>
<dbReference type="Pfam" id="PF24800">
    <property type="entry name" value="DUF7702"/>
    <property type="match status" value="1"/>
</dbReference>
<feature type="transmembrane region" description="Helical" evidence="1">
    <location>
        <begin position="105"/>
        <end position="132"/>
    </location>
</feature>
<dbReference type="OrthoDB" id="2560628at2759"/>
<sequence length="265" mass="28548">MIPVHADKVLDILQLVLYIPLLLLSQYCLLRHGRRGILGWFYVGAFCMIRLIAAGLKIHSDNTTATQSSGATIVDNIGLSPVILAALGLLHEARTARGSVRNTKIEWLVVLQIHMLVTAGLALVAVGVSSLFKTKPSPDSAMTLLKAGFAIMFLGWGIIVGLCLWSFRRPTSYDQVDPTIFRDATILLNAVFFSLPFILLRAIYGALNLFGSGNTIGTSSFSSNVPADVIMNVLAQLAAAVIFVVAGVRTVRLGAMGFKENSHPL</sequence>
<reference evidence="3 4" key="1">
    <citation type="submission" date="2015-04" db="EMBL/GenBank/DDBJ databases">
        <authorList>
            <person name="Syromyatnikov M.Y."/>
            <person name="Popov V.N."/>
        </authorList>
    </citation>
    <scope>NUCLEOTIDE SEQUENCE [LARGE SCALE GENOMIC DNA]</scope>
    <source>
        <strain evidence="3">WF-38-12</strain>
    </source>
</reference>
<feature type="transmembrane region" description="Helical" evidence="1">
    <location>
        <begin position="37"/>
        <end position="56"/>
    </location>
</feature>
<keyword evidence="1" id="KW-1133">Transmembrane helix</keyword>
<evidence type="ECO:0000313" key="4">
    <source>
        <dbReference type="Proteomes" id="UP000054383"/>
    </source>
</evidence>
<keyword evidence="4" id="KW-1185">Reference proteome</keyword>
<keyword evidence="1" id="KW-0472">Membrane</keyword>
<dbReference type="OMA" id="VYWSHRW"/>
<evidence type="ECO:0000259" key="2">
    <source>
        <dbReference type="Pfam" id="PF24800"/>
    </source>
</evidence>
<feature type="transmembrane region" description="Helical" evidence="1">
    <location>
        <begin position="229"/>
        <end position="248"/>
    </location>
</feature>
<proteinExistence type="predicted"/>
<dbReference type="Proteomes" id="UP000054383">
    <property type="component" value="Unassembled WGS sequence"/>
</dbReference>
<feature type="transmembrane region" description="Helical" evidence="1">
    <location>
        <begin position="12"/>
        <end position="30"/>
    </location>
</feature>
<name>A0A0U1M0P3_TALIS</name>
<keyword evidence="1" id="KW-0812">Transmembrane</keyword>
<dbReference type="AlphaFoldDB" id="A0A0U1M0P3"/>
<dbReference type="PANTHER" id="PTHR42109:SF3">
    <property type="entry name" value="INTEGRAL MEMBRANE PROTEIN (AFU_ORTHOLOGUE AFUA_5G00100)"/>
    <property type="match status" value="1"/>
</dbReference>
<feature type="transmembrane region" description="Helical" evidence="1">
    <location>
        <begin position="76"/>
        <end position="93"/>
    </location>
</feature>
<dbReference type="PANTHER" id="PTHR42109">
    <property type="entry name" value="UNPLACED GENOMIC SCAFFOLD UM_SCAF_CONTIG_1.265, WHOLE GENOME SHOTGUN SEQUENCE"/>
    <property type="match status" value="1"/>
</dbReference>
<feature type="transmembrane region" description="Helical" evidence="1">
    <location>
        <begin position="144"/>
        <end position="165"/>
    </location>
</feature>
<dbReference type="InterPro" id="IPR056119">
    <property type="entry name" value="DUF7702"/>
</dbReference>
<organism evidence="3 4">
    <name type="scientific">Talaromyces islandicus</name>
    <name type="common">Penicillium islandicum</name>
    <dbReference type="NCBI Taxonomy" id="28573"/>
    <lineage>
        <taxon>Eukaryota</taxon>
        <taxon>Fungi</taxon>
        <taxon>Dikarya</taxon>
        <taxon>Ascomycota</taxon>
        <taxon>Pezizomycotina</taxon>
        <taxon>Eurotiomycetes</taxon>
        <taxon>Eurotiomycetidae</taxon>
        <taxon>Eurotiales</taxon>
        <taxon>Trichocomaceae</taxon>
        <taxon>Talaromyces</taxon>
        <taxon>Talaromyces sect. Islandici</taxon>
    </lineage>
</organism>
<feature type="domain" description="DUF7702" evidence="2">
    <location>
        <begin position="8"/>
        <end position="249"/>
    </location>
</feature>
<gene>
    <name evidence="3" type="ORF">PISL3812_06138</name>
</gene>
<protein>
    <recommendedName>
        <fullName evidence="2">DUF7702 domain-containing protein</fullName>
    </recommendedName>
</protein>